<dbReference type="Proteomes" id="UP000248044">
    <property type="component" value="Chromosome"/>
</dbReference>
<reference evidence="2 3" key="1">
    <citation type="submission" date="2018-05" db="EMBL/GenBank/DDBJ databases">
        <title>Complete Genome Sequences of Extremely Thermoacidophilic, Metal-Mobilizing Type-Strain Members of the Archaeal Family Sulfolobaceae: Acidianus brierleyi DSM-1651T, Acidianus sulfidivorans DSM-18786T, Metallosphaera hakonensis DSM-7519T, and Metallosphaera prunae DSM-10039T.</title>
        <authorList>
            <person name="Counts J.A."/>
            <person name="Kelly R.M."/>
        </authorList>
    </citation>
    <scope>NUCLEOTIDE SEQUENCE [LARGE SCALE GENOMIC DNA]</scope>
    <source>
        <strain evidence="2 3">DSM 1651</strain>
    </source>
</reference>
<name>A0A2U9IF48_9CREN</name>
<gene>
    <name evidence="2" type="ORF">DFR85_08450</name>
</gene>
<dbReference type="EMBL" id="CP029289">
    <property type="protein sequence ID" value="AWR94616.1"/>
    <property type="molecule type" value="Genomic_DNA"/>
</dbReference>
<dbReference type="AlphaFoldDB" id="A0A2U9IF48"/>
<dbReference type="KEGG" id="abri:DFR85_08450"/>
<keyword evidence="1" id="KW-0812">Transmembrane</keyword>
<proteinExistence type="predicted"/>
<keyword evidence="1" id="KW-0472">Membrane</keyword>
<evidence type="ECO:0000313" key="2">
    <source>
        <dbReference type="EMBL" id="AWR94616.1"/>
    </source>
</evidence>
<feature type="transmembrane region" description="Helical" evidence="1">
    <location>
        <begin position="125"/>
        <end position="146"/>
    </location>
</feature>
<protein>
    <submittedName>
        <fullName evidence="2">Uncharacterized protein</fullName>
    </submittedName>
</protein>
<feature type="transmembrane region" description="Helical" evidence="1">
    <location>
        <begin position="52"/>
        <end position="74"/>
    </location>
</feature>
<organism evidence="2 3">
    <name type="scientific">Acidianus brierleyi</name>
    <dbReference type="NCBI Taxonomy" id="41673"/>
    <lineage>
        <taxon>Archaea</taxon>
        <taxon>Thermoproteota</taxon>
        <taxon>Thermoprotei</taxon>
        <taxon>Sulfolobales</taxon>
        <taxon>Sulfolobaceae</taxon>
        <taxon>Acidianus</taxon>
    </lineage>
</organism>
<keyword evidence="3" id="KW-1185">Reference proteome</keyword>
<evidence type="ECO:0000256" key="1">
    <source>
        <dbReference type="SAM" id="Phobius"/>
    </source>
</evidence>
<sequence length="164" mass="19148">MNEKKLVLSRYYIYVIIGSILIFMISLSVAPFAPLDEPKVYAYDGEYYNLGIPVGFSFSAFISLIIFILSAIILWGNKNVLYNIIIDSSALSFIILNYINYYFIWDVWRPYIMFLPFFVLIKYNGATAMQLDLGQIVLIIFLYRFYRFYKKSKSSRPLSGPDLQ</sequence>
<dbReference type="GeneID" id="36832180"/>
<feature type="transmembrane region" description="Helical" evidence="1">
    <location>
        <begin position="12"/>
        <end position="32"/>
    </location>
</feature>
<keyword evidence="1" id="KW-1133">Transmembrane helix</keyword>
<dbReference type="OrthoDB" id="43595at2157"/>
<dbReference type="RefSeq" id="WP_110270497.1">
    <property type="nucleotide sequence ID" value="NZ_CP029289.2"/>
</dbReference>
<evidence type="ECO:0000313" key="3">
    <source>
        <dbReference type="Proteomes" id="UP000248044"/>
    </source>
</evidence>
<feature type="transmembrane region" description="Helical" evidence="1">
    <location>
        <begin position="81"/>
        <end position="105"/>
    </location>
</feature>
<accession>A0A2U9IF48</accession>